<dbReference type="GeneID" id="31006806"/>
<dbReference type="GO" id="GO:0000422">
    <property type="term" value="P:autophagy of mitochondrion"/>
    <property type="evidence" value="ECO:0007669"/>
    <property type="project" value="TreeGrafter"/>
</dbReference>
<evidence type="ECO:0000256" key="1">
    <source>
        <dbReference type="ARBA" id="ARBA00004141"/>
    </source>
</evidence>
<dbReference type="PANTHER" id="PTHR37278">
    <property type="entry name" value="AUTOPHAGY-RELATED PROTEIN 33-RELATED"/>
    <property type="match status" value="1"/>
</dbReference>
<evidence type="ECO:0000256" key="2">
    <source>
        <dbReference type="ARBA" id="ARBA00022692"/>
    </source>
</evidence>
<name>A0A225AB61_TALAT</name>
<evidence type="ECO:0000256" key="5">
    <source>
        <dbReference type="ARBA" id="ARBA00038013"/>
    </source>
</evidence>
<dbReference type="AlphaFoldDB" id="A0A225AB61"/>
<dbReference type="EMBL" id="LFMY01000011">
    <property type="protein sequence ID" value="OKL57490.1"/>
    <property type="molecule type" value="Genomic_DNA"/>
</dbReference>
<comment type="subcellular location">
    <subcellularLocation>
        <location evidence="1">Membrane</location>
        <topology evidence="1">Multi-pass membrane protein</topology>
    </subcellularLocation>
</comment>
<evidence type="ECO:0000256" key="6">
    <source>
        <dbReference type="SAM" id="Phobius"/>
    </source>
</evidence>
<dbReference type="PANTHER" id="PTHR37278:SF1">
    <property type="entry name" value="AUTOPHAGY-RELATED PROTEIN 33-RELATED"/>
    <property type="match status" value="1"/>
</dbReference>
<keyword evidence="3 6" id="KW-1133">Transmembrane helix</keyword>
<sequence length="192" mass="20942">MPCPITVTKFIGTVSLGLLTGVSYATAAITIPTLKALPTASHATRALKDVKKLSRKHAIRLSNLTSTCLFFAWFVASRRKKHPYLLWVSLASTLSTWGVDFWFNRQLGLGGWLRSVVEDIEFPSLTVKKTSSGSSSPSSAKKDEDLVVVEADFNGESIEQDLARERRLQSVRTWLSGAALSMAIVGLWGDGA</sequence>
<gene>
    <name evidence="7" type="ORF">UA08_07050</name>
</gene>
<evidence type="ECO:0000313" key="8">
    <source>
        <dbReference type="Proteomes" id="UP000214365"/>
    </source>
</evidence>
<dbReference type="Proteomes" id="UP000214365">
    <property type="component" value="Unassembled WGS sequence"/>
</dbReference>
<organism evidence="7 8">
    <name type="scientific">Talaromyces atroroseus</name>
    <dbReference type="NCBI Taxonomy" id="1441469"/>
    <lineage>
        <taxon>Eukaryota</taxon>
        <taxon>Fungi</taxon>
        <taxon>Dikarya</taxon>
        <taxon>Ascomycota</taxon>
        <taxon>Pezizomycotina</taxon>
        <taxon>Eurotiomycetes</taxon>
        <taxon>Eurotiomycetidae</taxon>
        <taxon>Eurotiales</taxon>
        <taxon>Trichocomaceae</taxon>
        <taxon>Talaromyces</taxon>
        <taxon>Talaromyces sect. Trachyspermi</taxon>
    </lineage>
</organism>
<keyword evidence="8" id="KW-1185">Reference proteome</keyword>
<evidence type="ECO:0000313" key="7">
    <source>
        <dbReference type="EMBL" id="OKL57490.1"/>
    </source>
</evidence>
<dbReference type="RefSeq" id="XP_020117611.1">
    <property type="nucleotide sequence ID" value="XM_020261948.1"/>
</dbReference>
<protein>
    <submittedName>
        <fullName evidence="7">Uncharacterized protein</fullName>
    </submittedName>
</protein>
<evidence type="ECO:0000256" key="3">
    <source>
        <dbReference type="ARBA" id="ARBA00022989"/>
    </source>
</evidence>
<feature type="transmembrane region" description="Helical" evidence="6">
    <location>
        <begin position="58"/>
        <end position="76"/>
    </location>
</feature>
<comment type="caution">
    <text evidence="7">The sequence shown here is derived from an EMBL/GenBank/DDBJ whole genome shotgun (WGS) entry which is preliminary data.</text>
</comment>
<evidence type="ECO:0000256" key="4">
    <source>
        <dbReference type="ARBA" id="ARBA00023136"/>
    </source>
</evidence>
<feature type="transmembrane region" description="Helical" evidence="6">
    <location>
        <begin position="16"/>
        <end position="37"/>
    </location>
</feature>
<dbReference type="OrthoDB" id="5336366at2759"/>
<keyword evidence="4 6" id="KW-0472">Membrane</keyword>
<keyword evidence="2 6" id="KW-0812">Transmembrane</keyword>
<feature type="transmembrane region" description="Helical" evidence="6">
    <location>
        <begin position="82"/>
        <end position="103"/>
    </location>
</feature>
<accession>A0A225AB61</accession>
<proteinExistence type="inferred from homology"/>
<dbReference type="GO" id="GO:0016236">
    <property type="term" value="P:macroautophagy"/>
    <property type="evidence" value="ECO:0007669"/>
    <property type="project" value="TreeGrafter"/>
</dbReference>
<dbReference type="GO" id="GO:0005741">
    <property type="term" value="C:mitochondrial outer membrane"/>
    <property type="evidence" value="ECO:0007669"/>
    <property type="project" value="TreeGrafter"/>
</dbReference>
<dbReference type="InterPro" id="IPR051668">
    <property type="entry name" value="ATG33"/>
</dbReference>
<dbReference type="STRING" id="1441469.A0A225AB61"/>
<reference evidence="7 8" key="1">
    <citation type="submission" date="2015-06" db="EMBL/GenBank/DDBJ databases">
        <title>Talaromyces atroroseus IBT 11181 draft genome.</title>
        <authorList>
            <person name="Rasmussen K.B."/>
            <person name="Rasmussen S."/>
            <person name="Petersen B."/>
            <person name="Sicheritz-Ponten T."/>
            <person name="Mortensen U.H."/>
            <person name="Thrane U."/>
        </authorList>
    </citation>
    <scope>NUCLEOTIDE SEQUENCE [LARGE SCALE GENOMIC DNA]</scope>
    <source>
        <strain evidence="7 8">IBT 11181</strain>
    </source>
</reference>
<comment type="similarity">
    <text evidence="5">Belongs to the ATG33 family.</text>
</comment>